<name>A0A7R8YPN0_HERIL</name>
<keyword evidence="1" id="KW-0732">Signal</keyword>
<dbReference type="InParanoid" id="A0A7R8YPN0"/>
<feature type="signal peptide" evidence="1">
    <location>
        <begin position="1"/>
        <end position="16"/>
    </location>
</feature>
<feature type="chain" id="PRO_5031303188" evidence="1">
    <location>
        <begin position="17"/>
        <end position="104"/>
    </location>
</feature>
<sequence length="104" mass="10496">MKFIVVALALIGAAIALPPPGHVGLVQVAPAHGTLLHGGILGHAPPAVVGVINPHHDAAIGSAFQAGYQHGLASSHNLANHGTLLPVHGGHQPLLPATPKHYDK</sequence>
<evidence type="ECO:0000256" key="1">
    <source>
        <dbReference type="SAM" id="SignalP"/>
    </source>
</evidence>
<keyword evidence="3" id="KW-1185">Reference proteome</keyword>
<dbReference type="Proteomes" id="UP000594454">
    <property type="component" value="Chromosome 2"/>
</dbReference>
<gene>
    <name evidence="2" type="ORF">HERILL_LOCUS4052</name>
</gene>
<protein>
    <submittedName>
        <fullName evidence="2">Uncharacterized protein</fullName>
    </submittedName>
</protein>
<dbReference type="AlphaFoldDB" id="A0A7R8YPN0"/>
<reference evidence="2 3" key="1">
    <citation type="submission" date="2020-11" db="EMBL/GenBank/DDBJ databases">
        <authorList>
            <person name="Wallbank WR R."/>
            <person name="Pardo Diaz C."/>
            <person name="Kozak K."/>
            <person name="Martin S."/>
            <person name="Jiggins C."/>
            <person name="Moest M."/>
            <person name="Warren A I."/>
            <person name="Generalovic N T."/>
            <person name="Byers J.R.P. K."/>
            <person name="Montejo-Kovacevich G."/>
            <person name="Yen C E."/>
        </authorList>
    </citation>
    <scope>NUCLEOTIDE SEQUENCE [LARGE SCALE GENOMIC DNA]</scope>
</reference>
<evidence type="ECO:0000313" key="3">
    <source>
        <dbReference type="Proteomes" id="UP000594454"/>
    </source>
</evidence>
<organism evidence="2 3">
    <name type="scientific">Hermetia illucens</name>
    <name type="common">Black soldier fly</name>
    <dbReference type="NCBI Taxonomy" id="343691"/>
    <lineage>
        <taxon>Eukaryota</taxon>
        <taxon>Metazoa</taxon>
        <taxon>Ecdysozoa</taxon>
        <taxon>Arthropoda</taxon>
        <taxon>Hexapoda</taxon>
        <taxon>Insecta</taxon>
        <taxon>Pterygota</taxon>
        <taxon>Neoptera</taxon>
        <taxon>Endopterygota</taxon>
        <taxon>Diptera</taxon>
        <taxon>Brachycera</taxon>
        <taxon>Stratiomyomorpha</taxon>
        <taxon>Stratiomyidae</taxon>
        <taxon>Hermetiinae</taxon>
        <taxon>Hermetia</taxon>
    </lineage>
</organism>
<evidence type="ECO:0000313" key="2">
    <source>
        <dbReference type="EMBL" id="CAD7080916.1"/>
    </source>
</evidence>
<dbReference type="EMBL" id="LR899010">
    <property type="protein sequence ID" value="CAD7080916.1"/>
    <property type="molecule type" value="Genomic_DNA"/>
</dbReference>
<proteinExistence type="predicted"/>
<accession>A0A7R8YPN0</accession>